<keyword evidence="3" id="KW-0540">Nuclease</keyword>
<protein>
    <submittedName>
        <fullName evidence="8">HicA toxin of toxin-antitoxin</fullName>
    </submittedName>
</protein>
<keyword evidence="2" id="KW-1277">Toxin-antitoxin system</keyword>
<sequence length="35" mass="4120">MTVREIIKILKQDGLKDIDFNGSHIQYKHPIKPRS</sequence>
<dbReference type="InterPro" id="IPR012933">
    <property type="entry name" value="HicA_mRNA_interferase"/>
</dbReference>
<dbReference type="GeneID" id="99646800"/>
<dbReference type="RefSeq" id="WP_013380126.1">
    <property type="nucleotide sequence ID" value="NC_014624.2"/>
</dbReference>
<comment type="similarity">
    <text evidence="1">Belongs to the HicA mRNA interferase family.</text>
</comment>
<evidence type="ECO:0000256" key="7">
    <source>
        <dbReference type="ARBA" id="ARBA00023016"/>
    </source>
</evidence>
<proteinExistence type="inferred from homology"/>
<dbReference type="InterPro" id="IPR038570">
    <property type="entry name" value="HicA_sf"/>
</dbReference>
<comment type="caution">
    <text evidence="8">The sequence shown here is derived from an EMBL/GenBank/DDBJ whole genome shotgun (WGS) entry which is preliminary data.</text>
</comment>
<evidence type="ECO:0000256" key="6">
    <source>
        <dbReference type="ARBA" id="ARBA00022884"/>
    </source>
</evidence>
<dbReference type="GO" id="GO:0016787">
    <property type="term" value="F:hydrolase activity"/>
    <property type="evidence" value="ECO:0007669"/>
    <property type="project" value="UniProtKB-KW"/>
</dbReference>
<evidence type="ECO:0000256" key="5">
    <source>
        <dbReference type="ARBA" id="ARBA00022801"/>
    </source>
</evidence>
<dbReference type="EMBL" id="FRBP01000003">
    <property type="protein sequence ID" value="SHL17514.1"/>
    <property type="molecule type" value="Genomic_DNA"/>
</dbReference>
<evidence type="ECO:0000313" key="8">
    <source>
        <dbReference type="EMBL" id="SHL17514.1"/>
    </source>
</evidence>
<evidence type="ECO:0000256" key="4">
    <source>
        <dbReference type="ARBA" id="ARBA00022759"/>
    </source>
</evidence>
<gene>
    <name evidence="8" type="ORF">SAMN04515649_10337</name>
</gene>
<evidence type="ECO:0000256" key="2">
    <source>
        <dbReference type="ARBA" id="ARBA00022649"/>
    </source>
</evidence>
<keyword evidence="7" id="KW-0346">Stress response</keyword>
<keyword evidence="6" id="KW-0694">RNA-binding</keyword>
<keyword evidence="5" id="KW-0378">Hydrolase</keyword>
<dbReference type="Pfam" id="PF07927">
    <property type="entry name" value="HicA_toxin"/>
    <property type="match status" value="1"/>
</dbReference>
<reference evidence="8 9" key="1">
    <citation type="submission" date="2016-11" db="EMBL/GenBank/DDBJ databases">
        <authorList>
            <person name="Varghese N."/>
            <person name="Submissions S."/>
        </authorList>
    </citation>
    <scope>NUCLEOTIDE SEQUENCE [LARGE SCALE GENOMIC DNA]</scope>
    <source>
        <strain evidence="8 9">FD</strain>
    </source>
</reference>
<evidence type="ECO:0000256" key="3">
    <source>
        <dbReference type="ARBA" id="ARBA00022722"/>
    </source>
</evidence>
<dbReference type="AlphaFoldDB" id="A0AB74EW49"/>
<keyword evidence="4" id="KW-0255">Endonuclease</keyword>
<dbReference type="GO" id="GO:0003729">
    <property type="term" value="F:mRNA binding"/>
    <property type="evidence" value="ECO:0007669"/>
    <property type="project" value="InterPro"/>
</dbReference>
<dbReference type="GO" id="GO:0004519">
    <property type="term" value="F:endonuclease activity"/>
    <property type="evidence" value="ECO:0007669"/>
    <property type="project" value="UniProtKB-KW"/>
</dbReference>
<dbReference type="Gene3D" id="3.30.920.30">
    <property type="entry name" value="Hypothetical protein"/>
    <property type="match status" value="1"/>
</dbReference>
<dbReference type="Proteomes" id="UP000184012">
    <property type="component" value="Unassembled WGS sequence"/>
</dbReference>
<name>A0AB74EW49_9FIRM</name>
<organism evidence="8 9">
    <name type="scientific">Eubacterium callanderi</name>
    <dbReference type="NCBI Taxonomy" id="53442"/>
    <lineage>
        <taxon>Bacteria</taxon>
        <taxon>Bacillati</taxon>
        <taxon>Bacillota</taxon>
        <taxon>Clostridia</taxon>
        <taxon>Eubacteriales</taxon>
        <taxon>Eubacteriaceae</taxon>
        <taxon>Eubacterium</taxon>
    </lineage>
</organism>
<evidence type="ECO:0000313" key="9">
    <source>
        <dbReference type="Proteomes" id="UP000184012"/>
    </source>
</evidence>
<accession>A0AB74EW49</accession>
<evidence type="ECO:0000256" key="1">
    <source>
        <dbReference type="ARBA" id="ARBA00006620"/>
    </source>
</evidence>
<dbReference type="SUPFAM" id="SSF54786">
    <property type="entry name" value="YcfA/nrd intein domain"/>
    <property type="match status" value="1"/>
</dbReference>